<dbReference type="AlphaFoldDB" id="A0A644Y9W4"/>
<dbReference type="SUPFAM" id="SSF117916">
    <property type="entry name" value="Fe-S cluster assembly (FSCA) domain-like"/>
    <property type="match status" value="1"/>
</dbReference>
<proteinExistence type="predicted"/>
<accession>A0A644Y9W4</accession>
<dbReference type="EMBL" id="VSSQ01004325">
    <property type="protein sequence ID" value="MPM24708.1"/>
    <property type="molecule type" value="Genomic_DNA"/>
</dbReference>
<evidence type="ECO:0000313" key="2">
    <source>
        <dbReference type="EMBL" id="MPM24708.1"/>
    </source>
</evidence>
<dbReference type="GO" id="GO:0005506">
    <property type="term" value="F:iron ion binding"/>
    <property type="evidence" value="ECO:0007669"/>
    <property type="project" value="InterPro"/>
</dbReference>
<comment type="caution">
    <text evidence="2">The sequence shown here is derived from an EMBL/GenBank/DDBJ whole genome shotgun (WGS) entry which is preliminary data.</text>
</comment>
<protein>
    <submittedName>
        <fullName evidence="2">Fe/S biogenesis protein NfuA</fullName>
    </submittedName>
</protein>
<organism evidence="2">
    <name type="scientific">bioreactor metagenome</name>
    <dbReference type="NCBI Taxonomy" id="1076179"/>
    <lineage>
        <taxon>unclassified sequences</taxon>
        <taxon>metagenomes</taxon>
        <taxon>ecological metagenomes</taxon>
    </lineage>
</organism>
<feature type="domain" description="NIF system FeS cluster assembly NifU C-terminal" evidence="1">
    <location>
        <begin position="8"/>
        <end position="72"/>
    </location>
</feature>
<reference evidence="2" key="1">
    <citation type="submission" date="2019-08" db="EMBL/GenBank/DDBJ databases">
        <authorList>
            <person name="Kucharzyk K."/>
            <person name="Murdoch R.W."/>
            <person name="Higgins S."/>
            <person name="Loffler F."/>
        </authorList>
    </citation>
    <scope>NUCLEOTIDE SEQUENCE</scope>
</reference>
<name>A0A644Y9W4_9ZZZZ</name>
<gene>
    <name evidence="2" type="primary">nfuA_14</name>
    <name evidence="2" type="ORF">SDC9_71192</name>
</gene>
<dbReference type="GO" id="GO:0051536">
    <property type="term" value="F:iron-sulfur cluster binding"/>
    <property type="evidence" value="ECO:0007669"/>
    <property type="project" value="InterPro"/>
</dbReference>
<dbReference type="GO" id="GO:0016226">
    <property type="term" value="P:iron-sulfur cluster assembly"/>
    <property type="evidence" value="ECO:0007669"/>
    <property type="project" value="InterPro"/>
</dbReference>
<sequence>MILVLSQIEAALDKKVRPRLNSHGGSIEVADLADNVLYLRYLGACAMCPAAAETTENLVKTELLSEFPDLRDIVLVPPFSESLVEQALKILRHEV</sequence>
<evidence type="ECO:0000259" key="1">
    <source>
        <dbReference type="Pfam" id="PF01106"/>
    </source>
</evidence>
<dbReference type="InterPro" id="IPR001075">
    <property type="entry name" value="NIF_FeS_clus_asmbl_NifU_C"/>
</dbReference>
<dbReference type="InterPro" id="IPR034904">
    <property type="entry name" value="FSCA_dom_sf"/>
</dbReference>
<dbReference type="Pfam" id="PF01106">
    <property type="entry name" value="NifU"/>
    <property type="match status" value="1"/>
</dbReference>
<dbReference type="Gene3D" id="3.30.300.130">
    <property type="entry name" value="Fe-S cluster assembly (FSCA)"/>
    <property type="match status" value="1"/>
</dbReference>